<dbReference type="AlphaFoldDB" id="A0A1V6V8K3"/>
<dbReference type="Proteomes" id="UP000191500">
    <property type="component" value="Unassembled WGS sequence"/>
</dbReference>
<keyword evidence="2" id="KW-1185">Reference proteome</keyword>
<sequence>MASTIEQAFNFTVQASGFSSIPLFCLCGSWRWGIAVTAAPVLVTAPGLPGRGFEVGGVAAGIYNH</sequence>
<reference evidence="2" key="1">
    <citation type="journal article" date="2017" name="Nat. Microbiol.">
        <title>Global analysis of biosynthetic gene clusters reveals vast potential of secondary metabolite production in Penicillium species.</title>
        <authorList>
            <person name="Nielsen J.C."/>
            <person name="Grijseels S."/>
            <person name="Prigent S."/>
            <person name="Ji B."/>
            <person name="Dainat J."/>
            <person name="Nielsen K.F."/>
            <person name="Frisvad J.C."/>
            <person name="Workman M."/>
            <person name="Nielsen J."/>
        </authorList>
    </citation>
    <scope>NUCLEOTIDE SEQUENCE [LARGE SCALE GENOMIC DNA]</scope>
    <source>
        <strain evidence="2">IBT 31321</strain>
    </source>
</reference>
<evidence type="ECO:0000313" key="1">
    <source>
        <dbReference type="EMBL" id="OQE47005.1"/>
    </source>
</evidence>
<comment type="caution">
    <text evidence="1">The sequence shown here is derived from an EMBL/GenBank/DDBJ whole genome shotgun (WGS) entry which is preliminary data.</text>
</comment>
<proteinExistence type="predicted"/>
<protein>
    <submittedName>
        <fullName evidence="1">Uncharacterized protein</fullName>
    </submittedName>
</protein>
<organism evidence="1 2">
    <name type="scientific">Penicillium coprophilum</name>
    <dbReference type="NCBI Taxonomy" id="36646"/>
    <lineage>
        <taxon>Eukaryota</taxon>
        <taxon>Fungi</taxon>
        <taxon>Dikarya</taxon>
        <taxon>Ascomycota</taxon>
        <taxon>Pezizomycotina</taxon>
        <taxon>Eurotiomycetes</taxon>
        <taxon>Eurotiomycetidae</taxon>
        <taxon>Eurotiales</taxon>
        <taxon>Aspergillaceae</taxon>
        <taxon>Penicillium</taxon>
    </lineage>
</organism>
<dbReference type="EMBL" id="MDDG01000001">
    <property type="protein sequence ID" value="OQE47005.1"/>
    <property type="molecule type" value="Genomic_DNA"/>
</dbReference>
<gene>
    <name evidence="1" type="ORF">PENCOP_c001G02734</name>
</gene>
<name>A0A1V6V8K3_9EURO</name>
<accession>A0A1V6V8K3</accession>
<evidence type="ECO:0000313" key="2">
    <source>
        <dbReference type="Proteomes" id="UP000191500"/>
    </source>
</evidence>